<accession>F8FGE0</accession>
<evidence type="ECO:0000313" key="3">
    <source>
        <dbReference type="Proteomes" id="UP000006620"/>
    </source>
</evidence>
<dbReference type="Proteomes" id="UP000006620">
    <property type="component" value="Chromosome"/>
</dbReference>
<keyword evidence="1" id="KW-0472">Membrane</keyword>
<dbReference type="KEGG" id="pms:KNP414_06076"/>
<organism evidence="2 3">
    <name type="scientific">Paenibacillus mucilaginosus (strain KNP414)</name>
    <dbReference type="NCBI Taxonomy" id="1036673"/>
    <lineage>
        <taxon>Bacteria</taxon>
        <taxon>Bacillati</taxon>
        <taxon>Bacillota</taxon>
        <taxon>Bacilli</taxon>
        <taxon>Bacillales</taxon>
        <taxon>Paenibacillaceae</taxon>
        <taxon>Paenibacillus</taxon>
    </lineage>
</organism>
<dbReference type="AlphaFoldDB" id="F8FGE0"/>
<sequence length="46" mass="5394">MRTVSSYHPAHRFEKFNGINRIASIAVIMIILFTDDAGRFFSRYML</sequence>
<dbReference type="HOGENOM" id="CLU_3186680_0_0_9"/>
<keyword evidence="1" id="KW-1133">Transmembrane helix</keyword>
<evidence type="ECO:0000256" key="1">
    <source>
        <dbReference type="SAM" id="Phobius"/>
    </source>
</evidence>
<gene>
    <name evidence="2" type="ordered locus">KNP414_06076</name>
</gene>
<name>F8FGE0_PAEMK</name>
<proteinExistence type="predicted"/>
<keyword evidence="1" id="KW-0812">Transmembrane</keyword>
<feature type="transmembrane region" description="Helical" evidence="1">
    <location>
        <begin position="21"/>
        <end position="41"/>
    </location>
</feature>
<reference evidence="3" key="1">
    <citation type="submission" date="2011-06" db="EMBL/GenBank/DDBJ databases">
        <title>Complete genome sequence of Paenibacillus mucilaginosus KNP414.</title>
        <authorList>
            <person name="Wang J."/>
            <person name="Hu S."/>
            <person name="Hu X."/>
            <person name="Zhang B."/>
            <person name="Dong D."/>
            <person name="Zhang S."/>
            <person name="Zhao K."/>
            <person name="Wu D."/>
        </authorList>
    </citation>
    <scope>NUCLEOTIDE SEQUENCE [LARGE SCALE GENOMIC DNA]</scope>
    <source>
        <strain evidence="3">KNP414</strain>
    </source>
</reference>
<protein>
    <submittedName>
        <fullName evidence="2">Uncharacterized protein</fullName>
    </submittedName>
</protein>
<evidence type="ECO:0000313" key="2">
    <source>
        <dbReference type="EMBL" id="AEI44600.1"/>
    </source>
</evidence>
<dbReference type="EMBL" id="CP002869">
    <property type="protein sequence ID" value="AEI44600.1"/>
    <property type="molecule type" value="Genomic_DNA"/>
</dbReference>
<reference evidence="2 3" key="2">
    <citation type="journal article" date="2013" name="Genome Announc.">
        <title>Genome Sequence of Growth-Improving Paenibacillus mucilaginosus Strain KNP414.</title>
        <authorList>
            <person name="Lu J.J."/>
            <person name="Wang J.F."/>
            <person name="Hu X.F."/>
        </authorList>
    </citation>
    <scope>NUCLEOTIDE SEQUENCE [LARGE SCALE GENOMIC DNA]</scope>
    <source>
        <strain evidence="2 3">KNP414</strain>
    </source>
</reference>